<dbReference type="CDD" id="cd17631">
    <property type="entry name" value="FACL_FadD13-like"/>
    <property type="match status" value="1"/>
</dbReference>
<dbReference type="NCBIfam" id="NF006182">
    <property type="entry name" value="PRK08316.1"/>
    <property type="match status" value="1"/>
</dbReference>
<evidence type="ECO:0000256" key="1">
    <source>
        <dbReference type="ARBA" id="ARBA00006432"/>
    </source>
</evidence>
<sequence length="537" mass="57808">MFDDDLTGTIARARRHALGDLLHRSAARTPGKTALRFRDRSHTYAELDTVVDRTANALTARGIGRGDRVALLSHNDDGYVVLTFALARLGAIAVPVNFMLQATEIAYVLGHAEAVGVVAEAALLPVAREAIELAGRADGVRVRGVLGGRPGDGAQPPEGWEAYETWAAHPDATPPQVPVADDDVLQLMYTSGTESRPKGVMMTSRSLVSQYVSCIVGGRYAADDVALHALPLFHVAAQHCFLNPNLYLGGTNVVLEGPDPAAVLAAIERERITSLFCPPTVWIGLLRSPDFDRRDLSTLAKGYYGASIMPVAVVEELRRRLPGMALFNFYGQTEMSALALVLSPEDQLRKPGSAGTAVINSETRIVDDLGAPVGPGVEGEIVHRSPHATAGYWNDPDKTAEAFRDGWFHSGDLGVMDADGYTTIVDRKKDVIKTGGENVASREVEEVLYQHPAVAEVAVFGIPHPRWIEAVAAAVVVREGQRADPDELVAFCRERLAGFKTPRHVTVVDALPKNASGKILKRELRTTFADLAAERAG</sequence>
<evidence type="ECO:0000259" key="4">
    <source>
        <dbReference type="Pfam" id="PF13193"/>
    </source>
</evidence>
<keyword evidence="2" id="KW-0436">Ligase</keyword>
<dbReference type="Gene3D" id="3.40.50.12780">
    <property type="entry name" value="N-terminal domain of ligase-like"/>
    <property type="match status" value="1"/>
</dbReference>
<accession>A0A239DIV2</accession>
<proteinExistence type="inferred from homology"/>
<dbReference type="FunFam" id="3.30.300.30:FF:000008">
    <property type="entry name" value="2,3-dihydroxybenzoate-AMP ligase"/>
    <property type="match status" value="1"/>
</dbReference>
<dbReference type="EMBL" id="FZOH01000003">
    <property type="protein sequence ID" value="SNS31633.1"/>
    <property type="molecule type" value="Genomic_DNA"/>
</dbReference>
<feature type="domain" description="AMP-dependent synthetase/ligase" evidence="3">
    <location>
        <begin position="23"/>
        <end position="393"/>
    </location>
</feature>
<dbReference type="RefSeq" id="WP_089403858.1">
    <property type="nucleotide sequence ID" value="NZ_FZOH01000003.1"/>
</dbReference>
<evidence type="ECO:0000256" key="2">
    <source>
        <dbReference type="ARBA" id="ARBA00022598"/>
    </source>
</evidence>
<evidence type="ECO:0000313" key="5">
    <source>
        <dbReference type="EMBL" id="SNS31633.1"/>
    </source>
</evidence>
<dbReference type="InterPro" id="IPR042099">
    <property type="entry name" value="ANL_N_sf"/>
</dbReference>
<dbReference type="PROSITE" id="PS00455">
    <property type="entry name" value="AMP_BINDING"/>
    <property type="match status" value="1"/>
</dbReference>
<evidence type="ECO:0000313" key="6">
    <source>
        <dbReference type="Proteomes" id="UP000198386"/>
    </source>
</evidence>
<dbReference type="Gene3D" id="3.30.300.30">
    <property type="match status" value="1"/>
</dbReference>
<dbReference type="SUPFAM" id="SSF56801">
    <property type="entry name" value="Acetyl-CoA synthetase-like"/>
    <property type="match status" value="1"/>
</dbReference>
<feature type="domain" description="AMP-binding enzyme C-terminal" evidence="4">
    <location>
        <begin position="443"/>
        <end position="518"/>
    </location>
</feature>
<dbReference type="InterPro" id="IPR050237">
    <property type="entry name" value="ATP-dep_AMP-bd_enzyme"/>
</dbReference>
<dbReference type="Proteomes" id="UP000198386">
    <property type="component" value="Unassembled WGS sequence"/>
</dbReference>
<keyword evidence="6" id="KW-1185">Reference proteome</keyword>
<dbReference type="InterPro" id="IPR020845">
    <property type="entry name" value="AMP-binding_CS"/>
</dbReference>
<comment type="similarity">
    <text evidence="1">Belongs to the ATP-dependent AMP-binding enzyme family.</text>
</comment>
<dbReference type="GO" id="GO:0016878">
    <property type="term" value="F:acid-thiol ligase activity"/>
    <property type="evidence" value="ECO:0007669"/>
    <property type="project" value="UniProtKB-ARBA"/>
</dbReference>
<dbReference type="Pfam" id="PF00501">
    <property type="entry name" value="AMP-binding"/>
    <property type="match status" value="1"/>
</dbReference>
<dbReference type="NCBIfam" id="NF004837">
    <property type="entry name" value="PRK06187.1"/>
    <property type="match status" value="1"/>
</dbReference>
<dbReference type="PANTHER" id="PTHR43767">
    <property type="entry name" value="LONG-CHAIN-FATTY-ACID--COA LIGASE"/>
    <property type="match status" value="1"/>
</dbReference>
<dbReference type="InterPro" id="IPR025110">
    <property type="entry name" value="AMP-bd_C"/>
</dbReference>
<gene>
    <name evidence="5" type="ORF">SAMN04488107_2172</name>
</gene>
<dbReference type="InterPro" id="IPR045851">
    <property type="entry name" value="AMP-bd_C_sf"/>
</dbReference>
<dbReference type="Pfam" id="PF13193">
    <property type="entry name" value="AMP-binding_C"/>
    <property type="match status" value="1"/>
</dbReference>
<dbReference type="PANTHER" id="PTHR43767:SF1">
    <property type="entry name" value="NONRIBOSOMAL PEPTIDE SYNTHASE PES1 (EUROFUNG)-RELATED"/>
    <property type="match status" value="1"/>
</dbReference>
<dbReference type="AlphaFoldDB" id="A0A239DIV2"/>
<protein>
    <submittedName>
        <fullName evidence="5">Fatty-acyl-CoA synthase</fullName>
    </submittedName>
</protein>
<dbReference type="OrthoDB" id="9803968at2"/>
<dbReference type="InterPro" id="IPR000873">
    <property type="entry name" value="AMP-dep_synth/lig_dom"/>
</dbReference>
<name>A0A239DIV2_9ACTN</name>
<organism evidence="5 6">
    <name type="scientific">Geodermatophilus saharensis</name>
    <dbReference type="NCBI Taxonomy" id="1137994"/>
    <lineage>
        <taxon>Bacteria</taxon>
        <taxon>Bacillati</taxon>
        <taxon>Actinomycetota</taxon>
        <taxon>Actinomycetes</taxon>
        <taxon>Geodermatophilales</taxon>
        <taxon>Geodermatophilaceae</taxon>
        <taxon>Geodermatophilus</taxon>
    </lineage>
</organism>
<reference evidence="6" key="1">
    <citation type="submission" date="2017-06" db="EMBL/GenBank/DDBJ databases">
        <authorList>
            <person name="Varghese N."/>
            <person name="Submissions S."/>
        </authorList>
    </citation>
    <scope>NUCLEOTIDE SEQUENCE [LARGE SCALE GENOMIC DNA]</scope>
    <source>
        <strain evidence="6">DSM 45423</strain>
    </source>
</reference>
<evidence type="ECO:0000259" key="3">
    <source>
        <dbReference type="Pfam" id="PF00501"/>
    </source>
</evidence>